<evidence type="ECO:0000313" key="1">
    <source>
        <dbReference type="EMBL" id="ONI40742.1"/>
    </source>
</evidence>
<keyword evidence="2" id="KW-1185">Reference proteome</keyword>
<name>A0ACC8XD86_9FIRM</name>
<comment type="caution">
    <text evidence="1">The sequence shown here is derived from an EMBL/GenBank/DDBJ whole genome shotgun (WGS) entry which is preliminary data.</text>
</comment>
<accession>A0ACC8XD86</accession>
<protein>
    <submittedName>
        <fullName evidence="1">Uncharacterized protein</fullName>
    </submittedName>
</protein>
<dbReference type="EMBL" id="LJDB01000046">
    <property type="protein sequence ID" value="ONI40742.1"/>
    <property type="molecule type" value="Genomic_DNA"/>
</dbReference>
<gene>
    <name evidence="1" type="ORF">AN396_05280</name>
</gene>
<dbReference type="Proteomes" id="UP000188605">
    <property type="component" value="Unassembled WGS sequence"/>
</dbReference>
<organism evidence="1 2">
    <name type="scientific">Candidatus Epulonipiscium fishelsonii</name>
    <dbReference type="NCBI Taxonomy" id="77094"/>
    <lineage>
        <taxon>Bacteria</taxon>
        <taxon>Bacillati</taxon>
        <taxon>Bacillota</taxon>
        <taxon>Clostridia</taxon>
        <taxon>Lachnospirales</taxon>
        <taxon>Lachnospiraceae</taxon>
        <taxon>Candidatus Epulonipiscium</taxon>
    </lineage>
</organism>
<proteinExistence type="predicted"/>
<evidence type="ECO:0000313" key="2">
    <source>
        <dbReference type="Proteomes" id="UP000188605"/>
    </source>
</evidence>
<reference evidence="1" key="1">
    <citation type="submission" date="2016-08" db="EMBL/GenBank/DDBJ databases">
        <authorList>
            <person name="Ngugi D.K."/>
            <person name="Miyake S."/>
            <person name="Stingl U."/>
        </authorList>
    </citation>
    <scope>NUCLEOTIDE SEQUENCE</scope>
    <source>
        <strain evidence="1">SCG-B11WGA-EpuloA1</strain>
    </source>
</reference>
<sequence>MKKENIKLCELNINGTTVQYERKRNPIHLTLDEKVTDKELMFLEEQIITKFGSEELEFLKGLSRQITHQLYSNENTVDPNNKNEF</sequence>